<name>A0A381CYW0_CAMJU</name>
<dbReference type="OMA" id="KRGRFAW"/>
<reference evidence="2" key="2">
    <citation type="submission" date="2018-03" db="EMBL/GenBank/DDBJ databases">
        <title>FDA dAtabase for Regulatory Grade micrObial Sequences (FDA-ARGOS): Supporting development and validation of Infectious Disease Dx tests.</title>
        <authorList>
            <person name="Kerrigan L."/>
            <person name="Tallon L.J."/>
            <person name="Sadzewicz L."/>
            <person name="Sengamalay N."/>
            <person name="Ott S."/>
            <person name="Godinez A."/>
            <person name="Nagaraj S."/>
            <person name="Vavikolanu K."/>
            <person name="Vyas G."/>
            <person name="Nadendla S."/>
            <person name="Aluvathingal J."/>
            <person name="Sichtig H."/>
        </authorList>
    </citation>
    <scope>NUCLEOTIDE SEQUENCE</scope>
    <source>
        <strain evidence="2">FDAARGOS_295</strain>
    </source>
</reference>
<protein>
    <submittedName>
        <fullName evidence="2">DUF485 domain-containing protein</fullName>
    </submittedName>
    <submittedName>
        <fullName evidence="3">Inner membrane protein YjcH</fullName>
    </submittedName>
</protein>
<evidence type="ECO:0000313" key="3">
    <source>
        <dbReference type="EMBL" id="VEG62502.1"/>
    </source>
</evidence>
<dbReference type="InterPro" id="IPR007436">
    <property type="entry name" value="DUF485"/>
</dbReference>
<dbReference type="AlphaFoldDB" id="A0A381CYW0"/>
<dbReference type="InterPro" id="IPR052959">
    <property type="entry name" value="Inner_membrane_assoc"/>
</dbReference>
<evidence type="ECO:0000313" key="5">
    <source>
        <dbReference type="Proteomes" id="UP000275504"/>
    </source>
</evidence>
<dbReference type="Proteomes" id="UP000275504">
    <property type="component" value="Chromosome"/>
</dbReference>
<feature type="transmembrane region" description="Helical" evidence="1">
    <location>
        <begin position="24"/>
        <end position="47"/>
    </location>
</feature>
<organism evidence="2 4">
    <name type="scientific">Campylobacter jejuni subsp. doylei</name>
    <dbReference type="NCBI Taxonomy" id="32021"/>
    <lineage>
        <taxon>Bacteria</taxon>
        <taxon>Pseudomonadati</taxon>
        <taxon>Campylobacterota</taxon>
        <taxon>Epsilonproteobacteria</taxon>
        <taxon>Campylobacterales</taxon>
        <taxon>Campylobacteraceae</taxon>
        <taxon>Campylobacter</taxon>
    </lineage>
</organism>
<reference evidence="4" key="1">
    <citation type="submission" date="2018-03" db="EMBL/GenBank/DDBJ databases">
        <title>FDA dAtabase for Regulatory Grade micrObial Sequences (FDA-ARGOS): Supporting development and validation of Infectious Disease Dx tests.</title>
        <authorList>
            <person name="Kerrigan L."/>
            <person name="Tallon L."/>
            <person name="Sadzewicz L."/>
            <person name="Sengamalay N."/>
            <person name="Ott S."/>
            <person name="Godinez A."/>
            <person name="Nagaraj S."/>
            <person name="Vavikolanu K."/>
            <person name="Vyas G."/>
            <person name="Nadendla S."/>
            <person name="George J."/>
            <person name="Sichtig H."/>
        </authorList>
    </citation>
    <scope>NUCLEOTIDE SEQUENCE [LARGE SCALE GENOMIC DNA]</scope>
    <source>
        <strain evidence="4">FDAARGOS_295</strain>
    </source>
</reference>
<dbReference type="Proteomes" id="UP000239717">
    <property type="component" value="Chromosome"/>
</dbReference>
<sequence>MNLSVEQKNAILRFKKFVSFRNKISLNLSLIVLICYYIFVLGIGLMPEILGYKLGPSSITLGIMVGIGLILLCIISTGIYTFIANYFLDKEQEEIIKSLENEGLIDVLKDGKINYKELV</sequence>
<feature type="transmembrane region" description="Helical" evidence="1">
    <location>
        <begin position="59"/>
        <end position="88"/>
    </location>
</feature>
<dbReference type="EMBL" id="CP027403">
    <property type="protein sequence ID" value="AVL46561.1"/>
    <property type="molecule type" value="Genomic_DNA"/>
</dbReference>
<dbReference type="Pfam" id="PF04341">
    <property type="entry name" value="DUF485"/>
    <property type="match status" value="1"/>
</dbReference>
<evidence type="ECO:0000313" key="4">
    <source>
        <dbReference type="Proteomes" id="UP000239717"/>
    </source>
</evidence>
<keyword evidence="1" id="KW-0472">Membrane</keyword>
<proteinExistence type="predicted"/>
<dbReference type="EMBL" id="LR134359">
    <property type="protein sequence ID" value="VEG62502.1"/>
    <property type="molecule type" value="Genomic_DNA"/>
</dbReference>
<evidence type="ECO:0000313" key="2">
    <source>
        <dbReference type="EMBL" id="AVL46561.1"/>
    </source>
</evidence>
<accession>A0A381CYW0</accession>
<reference evidence="3 5" key="3">
    <citation type="submission" date="2018-12" db="EMBL/GenBank/DDBJ databases">
        <authorList>
            <consortium name="Pathogen Informatics"/>
        </authorList>
    </citation>
    <scope>NUCLEOTIDE SEQUENCE [LARGE SCALE GENOMIC DNA]</scope>
    <source>
        <strain evidence="3 5">NCTC11951</strain>
    </source>
</reference>
<dbReference type="PANTHER" id="PTHR38598">
    <property type="entry name" value="INNER MEMBRANE PROTEIN YJCH"/>
    <property type="match status" value="1"/>
</dbReference>
<keyword evidence="1" id="KW-0812">Transmembrane</keyword>
<keyword evidence="1" id="KW-1133">Transmembrane helix</keyword>
<gene>
    <name evidence="3" type="primary">yjcH</name>
    <name evidence="2" type="ORF">CEP74_01365</name>
    <name evidence="3" type="ORF">NCTC11951_01646</name>
</gene>
<dbReference type="GO" id="GO:0005886">
    <property type="term" value="C:plasma membrane"/>
    <property type="evidence" value="ECO:0007669"/>
    <property type="project" value="TreeGrafter"/>
</dbReference>
<evidence type="ECO:0000256" key="1">
    <source>
        <dbReference type="SAM" id="Phobius"/>
    </source>
</evidence>
<dbReference type="PANTHER" id="PTHR38598:SF1">
    <property type="entry name" value="INNER MEMBRANE PROTEIN YJCH"/>
    <property type="match status" value="1"/>
</dbReference>